<dbReference type="InterPro" id="IPR011320">
    <property type="entry name" value="RNase_H1_N"/>
</dbReference>
<dbReference type="Gene3D" id="3.40.970.10">
    <property type="entry name" value="Ribonuclease H1, N-terminal domain"/>
    <property type="match status" value="1"/>
</dbReference>
<name>A0AAD7AGF8_9AGAR</name>
<proteinExistence type="predicted"/>
<gene>
    <name evidence="3" type="ORF">DFH08DRAFT_953112</name>
</gene>
<evidence type="ECO:0000313" key="3">
    <source>
        <dbReference type="EMBL" id="KAJ7357905.1"/>
    </source>
</evidence>
<dbReference type="InterPro" id="IPR037056">
    <property type="entry name" value="RNase_H1_N_sf"/>
</dbReference>
<sequence>MAPTTLVKTNLQLDEMVPDFNTPGHDSRFWCLPPEREDLDAVVPITGGFEFHLVTQGREVGVWRNWMVAQAMVSGYQHAGYKGHHSYTSCVVEWQAHCTLGVHPHPADPQTSKEKVLATHGKARRRSSSTPAPRRSSGVKAAPRGSASRTPRYYAIWGGEVVHSTKYAARSAFEDAVEEGGEPELLSTGDFEVALAYAEGDV</sequence>
<feature type="region of interest" description="Disordered" evidence="1">
    <location>
        <begin position="104"/>
        <end position="146"/>
    </location>
</feature>
<dbReference type="SUPFAM" id="SSF55658">
    <property type="entry name" value="L9 N-domain-like"/>
    <property type="match status" value="1"/>
</dbReference>
<accession>A0AAD7AGF8</accession>
<reference evidence="3" key="1">
    <citation type="submission" date="2023-03" db="EMBL/GenBank/DDBJ databases">
        <title>Massive genome expansion in bonnet fungi (Mycena s.s.) driven by repeated elements and novel gene families across ecological guilds.</title>
        <authorList>
            <consortium name="Lawrence Berkeley National Laboratory"/>
            <person name="Harder C.B."/>
            <person name="Miyauchi S."/>
            <person name="Viragh M."/>
            <person name="Kuo A."/>
            <person name="Thoen E."/>
            <person name="Andreopoulos B."/>
            <person name="Lu D."/>
            <person name="Skrede I."/>
            <person name="Drula E."/>
            <person name="Henrissat B."/>
            <person name="Morin E."/>
            <person name="Kohler A."/>
            <person name="Barry K."/>
            <person name="LaButti K."/>
            <person name="Morin E."/>
            <person name="Salamov A."/>
            <person name="Lipzen A."/>
            <person name="Mereny Z."/>
            <person name="Hegedus B."/>
            <person name="Baldrian P."/>
            <person name="Stursova M."/>
            <person name="Weitz H."/>
            <person name="Taylor A."/>
            <person name="Grigoriev I.V."/>
            <person name="Nagy L.G."/>
            <person name="Martin F."/>
            <person name="Kauserud H."/>
        </authorList>
    </citation>
    <scope>NUCLEOTIDE SEQUENCE</scope>
    <source>
        <strain evidence="3">CBHHK002</strain>
    </source>
</reference>
<keyword evidence="4" id="KW-1185">Reference proteome</keyword>
<dbReference type="AlphaFoldDB" id="A0AAD7AGF8"/>
<protein>
    <recommendedName>
        <fullName evidence="2">Ribonuclease H1 N-terminal domain-containing protein</fullName>
    </recommendedName>
</protein>
<evidence type="ECO:0000313" key="4">
    <source>
        <dbReference type="Proteomes" id="UP001218218"/>
    </source>
</evidence>
<dbReference type="Proteomes" id="UP001218218">
    <property type="component" value="Unassembled WGS sequence"/>
</dbReference>
<evidence type="ECO:0000259" key="2">
    <source>
        <dbReference type="Pfam" id="PF01693"/>
    </source>
</evidence>
<dbReference type="EMBL" id="JARIHO010000007">
    <property type="protein sequence ID" value="KAJ7357905.1"/>
    <property type="molecule type" value="Genomic_DNA"/>
</dbReference>
<comment type="caution">
    <text evidence="3">The sequence shown here is derived from an EMBL/GenBank/DDBJ whole genome shotgun (WGS) entry which is preliminary data.</text>
</comment>
<organism evidence="3 4">
    <name type="scientific">Mycena albidolilacea</name>
    <dbReference type="NCBI Taxonomy" id="1033008"/>
    <lineage>
        <taxon>Eukaryota</taxon>
        <taxon>Fungi</taxon>
        <taxon>Dikarya</taxon>
        <taxon>Basidiomycota</taxon>
        <taxon>Agaricomycotina</taxon>
        <taxon>Agaricomycetes</taxon>
        <taxon>Agaricomycetidae</taxon>
        <taxon>Agaricales</taxon>
        <taxon>Marasmiineae</taxon>
        <taxon>Mycenaceae</taxon>
        <taxon>Mycena</taxon>
    </lineage>
</organism>
<dbReference type="Pfam" id="PF01693">
    <property type="entry name" value="Cauli_VI"/>
    <property type="match status" value="1"/>
</dbReference>
<dbReference type="InterPro" id="IPR009027">
    <property type="entry name" value="Ribosomal_bL9/RNase_H1_N"/>
</dbReference>
<evidence type="ECO:0000256" key="1">
    <source>
        <dbReference type="SAM" id="MobiDB-lite"/>
    </source>
</evidence>
<feature type="domain" description="Ribonuclease H1 N-terminal" evidence="2">
    <location>
        <begin position="54"/>
        <end position="87"/>
    </location>
</feature>